<dbReference type="AlphaFoldDB" id="A0A7T8QXA1"/>
<protein>
    <submittedName>
        <fullName evidence="1">Uncharacterized protein</fullName>
    </submittedName>
</protein>
<dbReference type="EMBL" id="CP045891">
    <property type="protein sequence ID" value="QQP58431.1"/>
    <property type="molecule type" value="Genomic_DNA"/>
</dbReference>
<gene>
    <name evidence="1" type="ORF">FKW44_003748</name>
</gene>
<evidence type="ECO:0000313" key="1">
    <source>
        <dbReference type="EMBL" id="QQP58431.1"/>
    </source>
</evidence>
<dbReference type="OrthoDB" id="10017160at2759"/>
<evidence type="ECO:0000313" key="2">
    <source>
        <dbReference type="Proteomes" id="UP000595437"/>
    </source>
</evidence>
<keyword evidence="2" id="KW-1185">Reference proteome</keyword>
<dbReference type="Proteomes" id="UP000595437">
    <property type="component" value="Chromosome 2"/>
</dbReference>
<name>A0A7T8QXA1_CALRO</name>
<organism evidence="1 2">
    <name type="scientific">Caligus rogercresseyi</name>
    <name type="common">Sea louse</name>
    <dbReference type="NCBI Taxonomy" id="217165"/>
    <lineage>
        <taxon>Eukaryota</taxon>
        <taxon>Metazoa</taxon>
        <taxon>Ecdysozoa</taxon>
        <taxon>Arthropoda</taxon>
        <taxon>Crustacea</taxon>
        <taxon>Multicrustacea</taxon>
        <taxon>Hexanauplia</taxon>
        <taxon>Copepoda</taxon>
        <taxon>Siphonostomatoida</taxon>
        <taxon>Caligidae</taxon>
        <taxon>Caligus</taxon>
    </lineage>
</organism>
<accession>A0A7T8QXA1</accession>
<reference evidence="2" key="1">
    <citation type="submission" date="2021-01" db="EMBL/GenBank/DDBJ databases">
        <title>Caligus Genome Assembly.</title>
        <authorList>
            <person name="Gallardo-Escarate C."/>
        </authorList>
    </citation>
    <scope>NUCLEOTIDE SEQUENCE [LARGE SCALE GENOMIC DNA]</scope>
</reference>
<proteinExistence type="predicted"/>
<sequence length="71" mass="8121">MFESKLLDPDQARRTDNEIHGDLLSIFPNSCPGLSTPRDGTLSSIRVFFAREIRPVLNVPGRRGQRRMWPV</sequence>